<evidence type="ECO:0000313" key="1">
    <source>
        <dbReference type="EMBL" id="QEC56580.1"/>
    </source>
</evidence>
<dbReference type="Proteomes" id="UP000321204">
    <property type="component" value="Chromosome"/>
</dbReference>
<protein>
    <submittedName>
        <fullName evidence="1">Uncharacterized protein</fullName>
    </submittedName>
</protein>
<organism evidence="1 2">
    <name type="scientific">Flavisolibacter ginsenosidimutans</name>
    <dbReference type="NCBI Taxonomy" id="661481"/>
    <lineage>
        <taxon>Bacteria</taxon>
        <taxon>Pseudomonadati</taxon>
        <taxon>Bacteroidota</taxon>
        <taxon>Chitinophagia</taxon>
        <taxon>Chitinophagales</taxon>
        <taxon>Chitinophagaceae</taxon>
        <taxon>Flavisolibacter</taxon>
    </lineage>
</organism>
<dbReference type="AlphaFoldDB" id="A0A5B8UKN7"/>
<dbReference type="EMBL" id="CP042433">
    <property type="protein sequence ID" value="QEC56580.1"/>
    <property type="molecule type" value="Genomic_DNA"/>
</dbReference>
<reference evidence="1 2" key="1">
    <citation type="journal article" date="2015" name="Int. J. Syst. Evol. Microbiol.">
        <title>Flavisolibacter ginsenosidimutans sp. nov., with ginsenoside-converting activity isolated from soil used for cultivating ginseng.</title>
        <authorList>
            <person name="Zhao Y."/>
            <person name="Liu Q."/>
            <person name="Kang M.S."/>
            <person name="Jin F."/>
            <person name="Yu H."/>
            <person name="Im W.T."/>
        </authorList>
    </citation>
    <scope>NUCLEOTIDE SEQUENCE [LARGE SCALE GENOMIC DNA]</scope>
    <source>
        <strain evidence="1 2">Gsoil 636</strain>
    </source>
</reference>
<evidence type="ECO:0000313" key="2">
    <source>
        <dbReference type="Proteomes" id="UP000321204"/>
    </source>
</evidence>
<gene>
    <name evidence="1" type="ORF">FSB75_11975</name>
</gene>
<dbReference type="KEGG" id="fgg:FSB75_11975"/>
<proteinExistence type="predicted"/>
<keyword evidence="2" id="KW-1185">Reference proteome</keyword>
<accession>A0A5B8UKN7</accession>
<name>A0A5B8UKN7_9BACT</name>
<dbReference type="RefSeq" id="WP_146787598.1">
    <property type="nucleotide sequence ID" value="NZ_BAABIO010000001.1"/>
</dbReference>
<sequence>MKSYTYKITLEEKSEADADAKVDAMAVLVKKLDASELTKLAHIVKNDPVKTALAKQYLGV</sequence>